<feature type="transmembrane region" description="Helical" evidence="1">
    <location>
        <begin position="10"/>
        <end position="26"/>
    </location>
</feature>
<dbReference type="RefSeq" id="WP_066675769.1">
    <property type="nucleotide sequence ID" value="NZ_CABMIZ010000011.1"/>
</dbReference>
<dbReference type="AlphaFoldDB" id="A0A9N7JLC7"/>
<feature type="transmembrane region" description="Helical" evidence="1">
    <location>
        <begin position="32"/>
        <end position="52"/>
    </location>
</feature>
<keyword evidence="1" id="KW-1133">Transmembrane helix</keyword>
<keyword evidence="1" id="KW-0812">Transmembrane</keyword>
<dbReference type="Proteomes" id="UP000280586">
    <property type="component" value="Chromosome"/>
</dbReference>
<proteinExistence type="predicted"/>
<feature type="transmembrane region" description="Helical" evidence="1">
    <location>
        <begin position="157"/>
        <end position="178"/>
    </location>
</feature>
<dbReference type="Proteomes" id="UP001055437">
    <property type="component" value="Chromosome"/>
</dbReference>
<keyword evidence="5" id="KW-1185">Reference proteome</keyword>
<evidence type="ECO:0000256" key="1">
    <source>
        <dbReference type="SAM" id="Phobius"/>
    </source>
</evidence>
<evidence type="ECO:0000313" key="2">
    <source>
        <dbReference type="EMBL" id="AYE33847.1"/>
    </source>
</evidence>
<evidence type="ECO:0000313" key="3">
    <source>
        <dbReference type="EMBL" id="USS00412.1"/>
    </source>
</evidence>
<evidence type="ECO:0000313" key="4">
    <source>
        <dbReference type="Proteomes" id="UP000280586"/>
    </source>
</evidence>
<dbReference type="EMBL" id="CP023671">
    <property type="protein sequence ID" value="AYE33847.1"/>
    <property type="molecule type" value="Genomic_DNA"/>
</dbReference>
<sequence>MTKINNKNKLLLLIISLILIFLALVNTTRLDYILIISAVVVLCIEFFCDFLLKTNTTCQLKSNEFFKTFLKLEKFSFGLFGIFIFSLIIVRLFPWIMLSIDINNSYFLPFEVIQIDYFPIIITIILTLITSIFPPIISINNYLSKTNKYIILLQNKLRISSVSTILLRISTITSLMFILLDYKLYSILVLIFSLLLSIYIITKISKTDKEFK</sequence>
<dbReference type="KEGG" id="csep:CP523_04840"/>
<dbReference type="EMBL" id="CP099799">
    <property type="protein sequence ID" value="USS00412.1"/>
    <property type="molecule type" value="Genomic_DNA"/>
</dbReference>
<feature type="transmembrane region" description="Helical" evidence="1">
    <location>
        <begin position="117"/>
        <end position="137"/>
    </location>
</feature>
<gene>
    <name evidence="2" type="ORF">CP523_04840</name>
    <name evidence="3" type="ORF">NH397_13095</name>
</gene>
<organism evidence="2 4">
    <name type="scientific">Clostridium septicum</name>
    <dbReference type="NCBI Taxonomy" id="1504"/>
    <lineage>
        <taxon>Bacteria</taxon>
        <taxon>Bacillati</taxon>
        <taxon>Bacillota</taxon>
        <taxon>Clostridia</taxon>
        <taxon>Eubacteriales</taxon>
        <taxon>Clostridiaceae</taxon>
        <taxon>Clostridium</taxon>
    </lineage>
</organism>
<evidence type="ECO:0000313" key="5">
    <source>
        <dbReference type="Proteomes" id="UP001055437"/>
    </source>
</evidence>
<reference evidence="2 4" key="1">
    <citation type="submission" date="2017-09" db="EMBL/GenBank/DDBJ databases">
        <authorList>
            <person name="Thomas P."/>
            <person name="Seyboldt C."/>
        </authorList>
    </citation>
    <scope>NUCLEOTIDE SEQUENCE [LARGE SCALE GENOMIC DNA]</scope>
    <source>
        <strain evidence="2 4">DSM 7534</strain>
    </source>
</reference>
<accession>A0A9N7JLC7</accession>
<name>A0A9N7JLC7_CLOSE</name>
<keyword evidence="1" id="KW-0472">Membrane</keyword>
<reference evidence="3" key="2">
    <citation type="submission" date="2022-06" db="EMBL/GenBank/DDBJ databases">
        <authorList>
            <person name="Holder M.E."/>
            <person name="Ajami N.J."/>
            <person name="Petrosino J.F."/>
        </authorList>
    </citation>
    <scope>NUCLEOTIDE SEQUENCE</scope>
    <source>
        <strain evidence="3">RMA 8861</strain>
    </source>
</reference>
<feature type="transmembrane region" description="Helical" evidence="1">
    <location>
        <begin position="184"/>
        <end position="202"/>
    </location>
</feature>
<feature type="transmembrane region" description="Helical" evidence="1">
    <location>
        <begin position="75"/>
        <end position="97"/>
    </location>
</feature>
<protein>
    <submittedName>
        <fullName evidence="2">Uncharacterized protein</fullName>
    </submittedName>
</protein>